<comment type="similarity">
    <text evidence="2 8">Belongs to the glycosyl hydrolase 42 family.</text>
</comment>
<dbReference type="OrthoDB" id="9800974at2"/>
<dbReference type="PANTHER" id="PTHR36447:SF2">
    <property type="entry name" value="BETA-GALACTOSIDASE YESZ"/>
    <property type="match status" value="1"/>
</dbReference>
<dbReference type="GO" id="GO:0009341">
    <property type="term" value="C:beta-galactosidase complex"/>
    <property type="evidence" value="ECO:0007669"/>
    <property type="project" value="InterPro"/>
</dbReference>
<dbReference type="GO" id="GO:0046872">
    <property type="term" value="F:metal ion binding"/>
    <property type="evidence" value="ECO:0007669"/>
    <property type="project" value="UniProtKB-KW"/>
</dbReference>
<feature type="active site" description="Nucleophile" evidence="9">
    <location>
        <position position="313"/>
    </location>
</feature>
<evidence type="ECO:0000259" key="12">
    <source>
        <dbReference type="Pfam" id="PF02449"/>
    </source>
</evidence>
<feature type="domain" description="Beta-galactosidase trimerisation" evidence="13">
    <location>
        <begin position="400"/>
        <end position="595"/>
    </location>
</feature>
<evidence type="ECO:0000313" key="15">
    <source>
        <dbReference type="Proteomes" id="UP000319732"/>
    </source>
</evidence>
<evidence type="ECO:0000256" key="7">
    <source>
        <dbReference type="ARBA" id="ARBA00023295"/>
    </source>
</evidence>
<evidence type="ECO:0000256" key="4">
    <source>
        <dbReference type="ARBA" id="ARBA00022723"/>
    </source>
</evidence>
<evidence type="ECO:0000256" key="2">
    <source>
        <dbReference type="ARBA" id="ARBA00005940"/>
    </source>
</evidence>
<dbReference type="EMBL" id="VHSG01000033">
    <property type="protein sequence ID" value="TQV67746.1"/>
    <property type="molecule type" value="Genomic_DNA"/>
</dbReference>
<dbReference type="InterPro" id="IPR013780">
    <property type="entry name" value="Glyco_hydro_b"/>
</dbReference>
<evidence type="ECO:0000313" key="14">
    <source>
        <dbReference type="EMBL" id="TQV67746.1"/>
    </source>
</evidence>
<evidence type="ECO:0000259" key="13">
    <source>
        <dbReference type="Pfam" id="PF08532"/>
    </source>
</evidence>
<keyword evidence="4 11" id="KW-0479">Metal-binding</keyword>
<evidence type="ECO:0000256" key="9">
    <source>
        <dbReference type="PIRSR" id="PIRSR001084-1"/>
    </source>
</evidence>
<evidence type="ECO:0000256" key="3">
    <source>
        <dbReference type="ARBA" id="ARBA00012756"/>
    </source>
</evidence>
<dbReference type="Gene3D" id="3.40.50.880">
    <property type="match status" value="1"/>
</dbReference>
<dbReference type="Gene3D" id="3.20.20.80">
    <property type="entry name" value="Glycosidases"/>
    <property type="match status" value="1"/>
</dbReference>
<dbReference type="SUPFAM" id="SSF51445">
    <property type="entry name" value="(Trans)glycosidases"/>
    <property type="match status" value="1"/>
</dbReference>
<evidence type="ECO:0000256" key="11">
    <source>
        <dbReference type="PIRSR" id="PIRSR001084-3"/>
    </source>
</evidence>
<accession>A0A545SS54</accession>
<gene>
    <name evidence="14" type="ORF">FKG94_24760</name>
</gene>
<feature type="binding site" evidence="10">
    <location>
        <position position="103"/>
    </location>
    <ligand>
        <name>substrate</name>
    </ligand>
</feature>
<dbReference type="GO" id="GO:0004565">
    <property type="term" value="F:beta-galactosidase activity"/>
    <property type="evidence" value="ECO:0007669"/>
    <property type="project" value="UniProtKB-EC"/>
</dbReference>
<reference evidence="14 15" key="1">
    <citation type="submission" date="2019-06" db="EMBL/GenBank/DDBJ databases">
        <title>Whole genome sequence for Cellvibrionaceae sp. R142.</title>
        <authorList>
            <person name="Wang G."/>
        </authorList>
    </citation>
    <scope>NUCLEOTIDE SEQUENCE [LARGE SCALE GENOMIC DNA]</scope>
    <source>
        <strain evidence="14 15">R142</strain>
    </source>
</reference>
<sequence>MKLGVCYYPEHWPESEWETQAAQMVDMGIAYVRIGEFAWSRLEPQRDRFSWEWLDRAIAVLAAHQLQVVLGTPTATPPKWLLDESPDIVAVGADGRRRGFGSRRHYCFSSRTYRAETARIVTAMAQRYGGNPAIVAWQTDNEFGCHNTTVSYSDEALRAFRLWLEEKYGNVETLNRAWGNVFWSMEYSSFEAVEAPSGTVTESNPSHRLDYRRFASDQVASYNRLQADIIRRYHPDVDIVHNFMGYSTGFDHHKVGRDLDIASWDSYPLGFLEQGRFAAAEKLAFMRQGHPDFAGFHHDLYRGCCNGRWWVMEQQPGPVNWAPNNPAPLPGMVRTWTWEAFAHGAEVVSYFRWRQAPFAQEQMHAGLHLPNGEPDVAAFEAAQVATEIAALDTGADRRSSVALVYSYEAEWIVEIQPQGEALSCYHWTYACYTALRELGLDVDIVSPQASLQEYRMVVVPCLPHADDRFVAELAGLTVPILLGMRTGSKTESFQIPGQLPPGALQTLIPLRIARVESLRPDHAEILTLDGADYRAHYWLEWVETALPALMSTAAGRGVWFKHTTATHPGIHYLATWPEAALLRKVMQAIAVEAGLAVEEVPPGVRLRRRGEVQFAFNYNAHPVTLASREYVLGEALIPAGGVAAWKGR</sequence>
<dbReference type="GO" id="GO:0005975">
    <property type="term" value="P:carbohydrate metabolic process"/>
    <property type="evidence" value="ECO:0007669"/>
    <property type="project" value="InterPro"/>
</dbReference>
<dbReference type="InterPro" id="IPR013529">
    <property type="entry name" value="Glyco_hydro_42_N"/>
</dbReference>
<keyword evidence="5 8" id="KW-0378">Hydrolase</keyword>
<keyword evidence="7 8" id="KW-0326">Glycosidase</keyword>
<feature type="active site" description="Proton donor" evidence="9">
    <location>
        <position position="142"/>
    </location>
</feature>
<evidence type="ECO:0000256" key="10">
    <source>
        <dbReference type="PIRSR" id="PIRSR001084-2"/>
    </source>
</evidence>
<dbReference type="InterPro" id="IPR013738">
    <property type="entry name" value="Beta_galactosidase_Trimer"/>
</dbReference>
<feature type="domain" description="Glycoside hydrolase family 42 N-terminal" evidence="12">
    <location>
        <begin position="6"/>
        <end position="390"/>
    </location>
</feature>
<dbReference type="Pfam" id="PF02449">
    <property type="entry name" value="Glyco_hydro_42"/>
    <property type="match status" value="1"/>
</dbReference>
<keyword evidence="15" id="KW-1185">Reference proteome</keyword>
<evidence type="ECO:0000256" key="1">
    <source>
        <dbReference type="ARBA" id="ARBA00001412"/>
    </source>
</evidence>
<dbReference type="SUPFAM" id="SSF51011">
    <property type="entry name" value="Glycosyl hydrolase domain"/>
    <property type="match status" value="1"/>
</dbReference>
<dbReference type="Gene3D" id="2.60.40.1180">
    <property type="entry name" value="Golgi alpha-mannosidase II"/>
    <property type="match status" value="1"/>
</dbReference>
<proteinExistence type="inferred from homology"/>
<dbReference type="RefSeq" id="WP_142929643.1">
    <property type="nucleotide sequence ID" value="NZ_ML660109.1"/>
</dbReference>
<dbReference type="PANTHER" id="PTHR36447">
    <property type="entry name" value="BETA-GALACTOSIDASE GANA"/>
    <property type="match status" value="1"/>
</dbReference>
<comment type="caution">
    <text evidence="14">The sequence shown here is derived from an EMBL/GenBank/DDBJ whole genome shotgun (WGS) entry which is preliminary data.</text>
</comment>
<organism evidence="14 15">
    <name type="scientific">Exilibacterium tricleocarpae</name>
    <dbReference type="NCBI Taxonomy" id="2591008"/>
    <lineage>
        <taxon>Bacteria</taxon>
        <taxon>Pseudomonadati</taxon>
        <taxon>Pseudomonadota</taxon>
        <taxon>Gammaproteobacteria</taxon>
        <taxon>Cellvibrionales</taxon>
        <taxon>Cellvibrionaceae</taxon>
        <taxon>Exilibacterium</taxon>
    </lineage>
</organism>
<dbReference type="SUPFAM" id="SSF52317">
    <property type="entry name" value="Class I glutamine amidotransferase-like"/>
    <property type="match status" value="1"/>
</dbReference>
<dbReference type="Pfam" id="PF08532">
    <property type="entry name" value="Glyco_hydro_42M"/>
    <property type="match status" value="1"/>
</dbReference>
<name>A0A545SS54_9GAMM</name>
<feature type="binding site" evidence="10">
    <location>
        <position position="141"/>
    </location>
    <ligand>
        <name>substrate</name>
    </ligand>
</feature>
<evidence type="ECO:0000256" key="6">
    <source>
        <dbReference type="ARBA" id="ARBA00022833"/>
    </source>
</evidence>
<dbReference type="InterPro" id="IPR003476">
    <property type="entry name" value="Glyco_hydro_42"/>
</dbReference>
<evidence type="ECO:0000256" key="5">
    <source>
        <dbReference type="ARBA" id="ARBA00022801"/>
    </source>
</evidence>
<feature type="binding site" evidence="10">
    <location>
        <position position="321"/>
    </location>
    <ligand>
        <name>substrate</name>
    </ligand>
</feature>
<dbReference type="AlphaFoldDB" id="A0A545SS54"/>
<dbReference type="Proteomes" id="UP000319732">
    <property type="component" value="Unassembled WGS sequence"/>
</dbReference>
<feature type="binding site" evidence="11">
    <location>
        <position position="107"/>
    </location>
    <ligand>
        <name>Zn(2+)</name>
        <dbReference type="ChEBI" id="CHEBI:29105"/>
    </ligand>
</feature>
<dbReference type="InterPro" id="IPR029062">
    <property type="entry name" value="Class_I_gatase-like"/>
</dbReference>
<keyword evidence="6 11" id="KW-0862">Zinc</keyword>
<dbReference type="PIRSF" id="PIRSF001084">
    <property type="entry name" value="B-galactosidase"/>
    <property type="match status" value="1"/>
</dbReference>
<dbReference type="CDD" id="cd03143">
    <property type="entry name" value="A4_beta-galactosidase_middle_domain"/>
    <property type="match status" value="1"/>
</dbReference>
<protein>
    <recommendedName>
        <fullName evidence="3 8">Beta-galactosidase</fullName>
        <shortName evidence="8">Beta-gal</shortName>
        <ecNumber evidence="3 8">3.2.1.23</ecNumber>
    </recommendedName>
</protein>
<evidence type="ECO:0000256" key="8">
    <source>
        <dbReference type="PIRNR" id="PIRNR001084"/>
    </source>
</evidence>
<comment type="catalytic activity">
    <reaction evidence="1 8">
        <text>Hydrolysis of terminal non-reducing beta-D-galactose residues in beta-D-galactosides.</text>
        <dbReference type="EC" id="3.2.1.23"/>
    </reaction>
</comment>
<dbReference type="InterPro" id="IPR017853">
    <property type="entry name" value="GH"/>
</dbReference>
<dbReference type="EC" id="3.2.1.23" evidence="3 8"/>